<keyword evidence="2" id="KW-1133">Transmembrane helix</keyword>
<protein>
    <submittedName>
        <fullName evidence="3">Uncharacterized protein</fullName>
    </submittedName>
</protein>
<sequence length="73" mass="7764">GAVRLAHTKSPFAHTKDSETTGDEAHDGDGNANTLSDFVKLGHHRADNRDSVLPHTVCMIVIGAFGANILARQ</sequence>
<evidence type="ECO:0000313" key="3">
    <source>
        <dbReference type="EMBL" id="KNC69928.1"/>
    </source>
</evidence>
<dbReference type="GeneID" id="25918057"/>
<proteinExistence type="predicted"/>
<evidence type="ECO:0000256" key="1">
    <source>
        <dbReference type="SAM" id="MobiDB-lite"/>
    </source>
</evidence>
<dbReference type="AlphaFoldDB" id="A0A0L0F1B3"/>
<evidence type="ECO:0000313" key="4">
    <source>
        <dbReference type="Proteomes" id="UP000054560"/>
    </source>
</evidence>
<dbReference type="Proteomes" id="UP000054560">
    <property type="component" value="Unassembled WGS sequence"/>
</dbReference>
<keyword evidence="2" id="KW-0812">Transmembrane</keyword>
<organism evidence="3 4">
    <name type="scientific">Sphaeroforma arctica JP610</name>
    <dbReference type="NCBI Taxonomy" id="667725"/>
    <lineage>
        <taxon>Eukaryota</taxon>
        <taxon>Ichthyosporea</taxon>
        <taxon>Ichthyophonida</taxon>
        <taxon>Sphaeroforma</taxon>
    </lineage>
</organism>
<feature type="region of interest" description="Disordered" evidence="1">
    <location>
        <begin position="1"/>
        <end position="33"/>
    </location>
</feature>
<keyword evidence="2" id="KW-0472">Membrane</keyword>
<feature type="non-terminal residue" evidence="3">
    <location>
        <position position="1"/>
    </location>
</feature>
<keyword evidence="4" id="KW-1185">Reference proteome</keyword>
<name>A0A0L0F1B3_9EUKA</name>
<reference evidence="3 4" key="1">
    <citation type="submission" date="2011-02" db="EMBL/GenBank/DDBJ databases">
        <title>The Genome Sequence of Sphaeroforma arctica JP610.</title>
        <authorList>
            <consortium name="The Broad Institute Genome Sequencing Platform"/>
            <person name="Russ C."/>
            <person name="Cuomo C."/>
            <person name="Young S.K."/>
            <person name="Zeng Q."/>
            <person name="Gargeya S."/>
            <person name="Alvarado L."/>
            <person name="Berlin A."/>
            <person name="Chapman S.B."/>
            <person name="Chen Z."/>
            <person name="Freedman E."/>
            <person name="Gellesch M."/>
            <person name="Goldberg J."/>
            <person name="Griggs A."/>
            <person name="Gujja S."/>
            <person name="Heilman E."/>
            <person name="Heiman D."/>
            <person name="Howarth C."/>
            <person name="Mehta T."/>
            <person name="Neiman D."/>
            <person name="Pearson M."/>
            <person name="Roberts A."/>
            <person name="Saif S."/>
            <person name="Shea T."/>
            <person name="Shenoy N."/>
            <person name="Sisk P."/>
            <person name="Stolte C."/>
            <person name="Sykes S."/>
            <person name="White J."/>
            <person name="Yandava C."/>
            <person name="Burger G."/>
            <person name="Gray M.W."/>
            <person name="Holland P.W.H."/>
            <person name="King N."/>
            <person name="Lang F.B.F."/>
            <person name="Roger A.J."/>
            <person name="Ruiz-Trillo I."/>
            <person name="Haas B."/>
            <person name="Nusbaum C."/>
            <person name="Birren B."/>
        </authorList>
    </citation>
    <scope>NUCLEOTIDE SEQUENCE [LARGE SCALE GENOMIC DNA]</scope>
    <source>
        <strain evidence="3 4">JP610</strain>
    </source>
</reference>
<evidence type="ECO:0000256" key="2">
    <source>
        <dbReference type="SAM" id="Phobius"/>
    </source>
</evidence>
<feature type="non-terminal residue" evidence="3">
    <location>
        <position position="73"/>
    </location>
</feature>
<feature type="compositionally biased region" description="Basic and acidic residues" evidence="1">
    <location>
        <begin position="14"/>
        <end position="29"/>
    </location>
</feature>
<accession>A0A0L0F1B3</accession>
<feature type="transmembrane region" description="Helical" evidence="2">
    <location>
        <begin position="52"/>
        <end position="71"/>
    </location>
</feature>
<gene>
    <name evidence="3" type="ORF">SARC_17553</name>
</gene>
<dbReference type="RefSeq" id="XP_014143830.1">
    <property type="nucleotide sequence ID" value="XM_014288355.1"/>
</dbReference>
<dbReference type="EMBL" id="KQ252750">
    <property type="protein sequence ID" value="KNC69928.1"/>
    <property type="molecule type" value="Genomic_DNA"/>
</dbReference>